<accession>A0A137ZY36</accession>
<protein>
    <submittedName>
        <fullName evidence="4">Preprotein translocase subunit SecA</fullName>
    </submittedName>
</protein>
<dbReference type="OrthoDB" id="5512013at2"/>
<name>A0A137ZY36_9ACTN</name>
<reference evidence="5" key="2">
    <citation type="submission" date="2016-02" db="EMBL/GenBank/DDBJ databases">
        <authorList>
            <person name="Wen L."/>
            <person name="He K."/>
            <person name="Yang H."/>
        </authorList>
    </citation>
    <scope>NUCLEOTIDE SEQUENCE [LARGE SCALE GENOMIC DNA]</scope>
    <source>
        <strain evidence="5">JCM 15929</strain>
    </source>
</reference>
<evidence type="ECO:0000256" key="1">
    <source>
        <dbReference type="SAM" id="MobiDB-lite"/>
    </source>
</evidence>
<feature type="region of interest" description="Disordered" evidence="1">
    <location>
        <begin position="281"/>
        <end position="300"/>
    </location>
</feature>
<dbReference type="Proteomes" id="UP000070258">
    <property type="component" value="Unassembled WGS sequence"/>
</dbReference>
<feature type="domain" description="DUF5926" evidence="2">
    <location>
        <begin position="37"/>
        <end position="300"/>
    </location>
</feature>
<dbReference type="EMBL" id="LSRE01000013">
    <property type="protein sequence ID" value="KXO98228.1"/>
    <property type="molecule type" value="Genomic_DNA"/>
</dbReference>
<comment type="caution">
    <text evidence="4">The sequence shown here is derived from an EMBL/GenBank/DDBJ whole genome shotgun (WGS) entry which is preliminary data.</text>
</comment>
<proteinExistence type="predicted"/>
<dbReference type="Proteomes" id="UP000070409">
    <property type="component" value="Unassembled WGS sequence"/>
</dbReference>
<reference evidence="3 6" key="1">
    <citation type="submission" date="2016-02" db="EMBL/GenBank/DDBJ databases">
        <authorList>
            <person name="Teng J.L."/>
            <person name="Tang Y."/>
            <person name="Huang Y."/>
            <person name="Guo F."/>
            <person name="Wei W."/>
            <person name="Chen J.H."/>
            <person name="Wong S.Y."/>
            <person name="Lau S.K."/>
            <person name="Woo P.C."/>
        </authorList>
    </citation>
    <scope>NUCLEOTIDE SEQUENCE [LARGE SCALE GENOMIC DNA]</scope>
    <source>
        <strain evidence="3 6">JCM 13375</strain>
    </source>
</reference>
<dbReference type="AlphaFoldDB" id="A0A137ZY36"/>
<organism evidence="4 5">
    <name type="scientific">Tsukamurella pseudospumae</name>
    <dbReference type="NCBI Taxonomy" id="239498"/>
    <lineage>
        <taxon>Bacteria</taxon>
        <taxon>Bacillati</taxon>
        <taxon>Actinomycetota</taxon>
        <taxon>Actinomycetes</taxon>
        <taxon>Mycobacteriales</taxon>
        <taxon>Tsukamurellaceae</taxon>
        <taxon>Tsukamurella</taxon>
    </lineage>
</organism>
<feature type="region of interest" description="Disordered" evidence="1">
    <location>
        <begin position="1"/>
        <end position="20"/>
    </location>
</feature>
<evidence type="ECO:0000313" key="4">
    <source>
        <dbReference type="EMBL" id="KXP03085.1"/>
    </source>
</evidence>
<sequence length="300" mass="31528">MGRRERNATPREGSNRAEKLAAQRARTEAAEAVTARPFEGLAAECDIVALRQFVPSATAPLKVAGANREVRLATVLPGAAYALVREEADGVVGYAALQTATRPEAPGAALAGAARFAADASVGEALSETPDGALLEVLDAAAPLEITVHKDFDWWLAGTAGTDAQTQQLVEHANSLITPAARLDLGADGIGAPWWADTGSKAHLRWVHPAPEDELMAALARVHAAGGLTVGEGSRFAGSFRSDGLLVPVFDLDRESHPDEWVPGTVELAKRLAEALADDSELTAAQRRSRDGLRGRQVSL</sequence>
<gene>
    <name evidence="4" type="ORF">AXK60_14525</name>
    <name evidence="3" type="ORF">AXK61_19565</name>
</gene>
<keyword evidence="6" id="KW-1185">Reference proteome</keyword>
<evidence type="ECO:0000313" key="6">
    <source>
        <dbReference type="Proteomes" id="UP000070409"/>
    </source>
</evidence>
<reference evidence="4" key="3">
    <citation type="submission" date="2016-02" db="EMBL/GenBank/DDBJ databases">
        <authorList>
            <person name="Teng J.L."/>
            <person name="Yang Y."/>
            <person name="Huang Y."/>
            <person name="Guo F."/>
            <person name="Wei W."/>
            <person name="Chen J.H."/>
            <person name="Wong S.Y."/>
            <person name="Lau S.K."/>
            <person name="Woo P.C."/>
        </authorList>
    </citation>
    <scope>NUCLEOTIDE SEQUENCE</scope>
    <source>
        <strain evidence="4">JCM 15929</strain>
    </source>
</reference>
<evidence type="ECO:0000313" key="5">
    <source>
        <dbReference type="Proteomes" id="UP000070258"/>
    </source>
</evidence>
<evidence type="ECO:0000313" key="3">
    <source>
        <dbReference type="EMBL" id="KXO98228.1"/>
    </source>
</evidence>
<dbReference type="Pfam" id="PF19348">
    <property type="entry name" value="DUF5926"/>
    <property type="match status" value="1"/>
</dbReference>
<dbReference type="STRING" id="239498.AXK60_14525"/>
<dbReference type="RefSeq" id="WP_068573591.1">
    <property type="nucleotide sequence ID" value="NZ_LSRE01000013.1"/>
</dbReference>
<evidence type="ECO:0000259" key="2">
    <source>
        <dbReference type="Pfam" id="PF19348"/>
    </source>
</evidence>
<dbReference type="InterPro" id="IPR045970">
    <property type="entry name" value="DUF5926"/>
</dbReference>
<dbReference type="EMBL" id="LSRF01000058">
    <property type="protein sequence ID" value="KXP03085.1"/>
    <property type="molecule type" value="Genomic_DNA"/>
</dbReference>